<dbReference type="NCBIfam" id="NF038133">
    <property type="entry name" value="choice_anch_L"/>
    <property type="match status" value="1"/>
</dbReference>
<feature type="chain" id="PRO_5026875471" evidence="1">
    <location>
        <begin position="22"/>
        <end position="1614"/>
    </location>
</feature>
<comment type="caution">
    <text evidence="2">The sequence shown here is derived from an EMBL/GenBank/DDBJ whole genome shotgun (WGS) entry which is preliminary data.</text>
</comment>
<dbReference type="InterPro" id="IPR026341">
    <property type="entry name" value="T9SS_type_B"/>
</dbReference>
<dbReference type="InterPro" id="IPR013783">
    <property type="entry name" value="Ig-like_fold"/>
</dbReference>
<dbReference type="EMBL" id="WOWS01000002">
    <property type="protein sequence ID" value="MUU78117.1"/>
    <property type="molecule type" value="Genomic_DNA"/>
</dbReference>
<organism evidence="2 3">
    <name type="scientific">Winogradskyella endarachnes</name>
    <dbReference type="NCBI Taxonomy" id="2681965"/>
    <lineage>
        <taxon>Bacteria</taxon>
        <taxon>Pseudomonadati</taxon>
        <taxon>Bacteroidota</taxon>
        <taxon>Flavobacteriia</taxon>
        <taxon>Flavobacteriales</taxon>
        <taxon>Flavobacteriaceae</taxon>
        <taxon>Winogradskyella</taxon>
    </lineage>
</organism>
<dbReference type="Proteomes" id="UP000478208">
    <property type="component" value="Unassembled WGS sequence"/>
</dbReference>
<feature type="signal peptide" evidence="1">
    <location>
        <begin position="1"/>
        <end position="21"/>
    </location>
</feature>
<evidence type="ECO:0000256" key="1">
    <source>
        <dbReference type="SAM" id="SignalP"/>
    </source>
</evidence>
<dbReference type="InterPro" id="IPR049804">
    <property type="entry name" value="Choice_anch_L"/>
</dbReference>
<dbReference type="Gene3D" id="2.60.40.10">
    <property type="entry name" value="Immunoglobulins"/>
    <property type="match status" value="1"/>
</dbReference>
<reference evidence="2 3" key="1">
    <citation type="submission" date="2019-12" db="EMBL/GenBank/DDBJ databases">
        <authorList>
            <person name="Li J."/>
        </authorList>
    </citation>
    <scope>NUCLEOTIDE SEQUENCE [LARGE SCALE GENOMIC DNA]</scope>
    <source>
        <strain evidence="2 3">HL2-2</strain>
    </source>
</reference>
<gene>
    <name evidence="2" type="ORF">GN138_06645</name>
</gene>
<dbReference type="NCBIfam" id="TIGR04131">
    <property type="entry name" value="Bac_Flav_CTERM"/>
    <property type="match status" value="1"/>
</dbReference>
<evidence type="ECO:0000313" key="3">
    <source>
        <dbReference type="Proteomes" id="UP000478208"/>
    </source>
</evidence>
<keyword evidence="3" id="KW-1185">Reference proteome</keyword>
<dbReference type="Pfam" id="PF13585">
    <property type="entry name" value="CHU_C"/>
    <property type="match status" value="1"/>
</dbReference>
<evidence type="ECO:0000313" key="2">
    <source>
        <dbReference type="EMBL" id="MUU78117.1"/>
    </source>
</evidence>
<dbReference type="RefSeq" id="WP_157363013.1">
    <property type="nucleotide sequence ID" value="NZ_WOWS01000002.1"/>
</dbReference>
<proteinExistence type="predicted"/>
<keyword evidence="1" id="KW-0732">Signal</keyword>
<name>A0A6L6UB39_9FLAO</name>
<accession>A0A6L6UB39</accession>
<protein>
    <submittedName>
        <fullName evidence="2">T9SS type B sorting domain-containing protein</fullName>
    </submittedName>
</protein>
<sequence length="1614" mass="177298">MTYLNRSLCLFMGLICGISYAQQVTVDNTVSPQSLIQNTLIQGCVEVSNISSPSNGSSIGVGSYGYFEKSASDFPFDYGIVLTTGSASAAGNGQNNEILNDGDETWLTDNDLETALGISGTLNATSIEFDFISISNQIQFNYILASEEYFGNFPCEYSDGFAFLIRESGTGDPYTNIALIPDTTTPVNTTTVHPDIVGFCPASNEEYFEGYNVGDTNYNGRTSVLSAIATIQPNVQYQIKLVIADQTDKNYDSAVFIEGNSFDASVDLGDDILTCANSAELDGNIANTNATYSWFFNNVEISGANQATLTATQSGNYRVEISLPLAGSSCIIEDDIEITLNSTQTADPISDFSLCDDLSGDGVETFDLTTKDSEVLASVPASSYTISYHYSEAEAINNLNAITAPIQNSSNPETIYVRIEDTINGCLAFSSFDLIVNSLPIIADPTPLEVCDDQTADGSTAMDLNALKDSEITLSQSGLIVTYHGSASDAAAGINAYPMPYTNTNPTEQLFVSVQNEDTGCISTTTLDISVLESPVVNMGPHYMDACDTDHDGYAIFDLTSILPDVLEGLTGVTVTFHESAADAETGDNPITNETNYANITEDQQLVYIRVSNSNSGCATLVPLEIHTNLLLTGTVIEDVTLCDIGNDDVEQFDFLNISEVIINEMEDISVEFYTSESNRDNGINAINQSLPYENTSNPQTIYITITSGTCSEDSDFQLVVNPIVEFTSSVSTDVCDDDQDGFTSTELATLDFAVTDGQEDLYNVKYYPTAQDAEDDTNAYSNFYTNTTNPFTLYTRIISGDTECYDTTSIEVTVLPAPESEKPEDIIICDADRDGFSIINLNYSIPTSVLAVPNRSVTFHNTLTDAQLDENAITNTSNYNAQSETVLMRVENSITGCYTIEELDITINKLPFVGDLTNYINELNFCEDESDGIGEFIFESKDEEALSGQTGMDVSYYLNQSDADNQVNAIDKTSIYQNVSNPQEIYVRIHHISDETCYTTSSFTIEVGTNPAYNEPTNILTCDDSVIDGSTMFDFTDKIAEVSAGIPDIQTVKFFTSEEDARNDVNEIPLQFQNTVNPQQIYVQIDNGTICQSITSFVINVISTPEVLPAGSLTECDDDLDGTLQFDLTFAQANILDIRQEDLEVSFYENYNDSEATINEIANPENYTNTSNPQTVYMTVTNTISNCYVTIPIELIVNQPPLINDFQIFDVCANDEQTVDLTEINAAARDSNYNVLFSYFDNETDAIANTNALDTNYTYQTNFDTLYVRTEYSTTHCNTYYKFNLNVNPIPVAHQPNDLVTCDDDFDGIMDFNLEQQTPTVLGSQNSNNYTVTYHASELQANENNSALDSPYMAYDNETIYARIENNSTGCYSITSFSTIVNPLPVIDLDNQVICLESEPLMVSANTNISTDTYLWSTGEITPEIEISEIGNYWVKVTTQYGCENTSYFGVSESETATIETTEIVDFSDPNNITVTISGIGNYLYQLDDFEPQESNHFDNVAMGYHTVTIIDLNGCANVTKEVLVVDFPKFFTPNSDGAFDTWHVVGIETLPGTTINVFDRFGKLLTQLNANTPGWDGYYNGNKMPSSDYWYVAQVQRGGIAFEVKGHFTLKR</sequence>